<dbReference type="NCBIfam" id="NF004469">
    <property type="entry name" value="PRK05800.1"/>
    <property type="match status" value="1"/>
</dbReference>
<dbReference type="InterPro" id="IPR027417">
    <property type="entry name" value="P-loop_NTPase"/>
</dbReference>
<evidence type="ECO:0000256" key="10">
    <source>
        <dbReference type="ARBA" id="ARBA00022573"/>
    </source>
</evidence>
<keyword evidence="14" id="KW-0067">ATP-binding</keyword>
<keyword evidence="13 20" id="KW-0418">Kinase</keyword>
<feature type="active site" description="GMP-histidine intermediate" evidence="18">
    <location>
        <position position="60"/>
    </location>
</feature>
<organism evidence="20 21">
    <name type="scientific">Collibacillus ludicampi</name>
    <dbReference type="NCBI Taxonomy" id="2771369"/>
    <lineage>
        <taxon>Bacteria</taxon>
        <taxon>Bacillati</taxon>
        <taxon>Bacillota</taxon>
        <taxon>Bacilli</taxon>
        <taxon>Bacillales</taxon>
        <taxon>Alicyclobacillaceae</taxon>
        <taxon>Collibacillus</taxon>
    </lineage>
</organism>
<comment type="catalytic activity">
    <reaction evidence="3">
        <text>adenosylcob(III)inamide + GTP = adenosylcob(III)inamide phosphate + GDP + H(+)</text>
        <dbReference type="Rhea" id="RHEA:15765"/>
        <dbReference type="ChEBI" id="CHEBI:2480"/>
        <dbReference type="ChEBI" id="CHEBI:15378"/>
        <dbReference type="ChEBI" id="CHEBI:37565"/>
        <dbReference type="ChEBI" id="CHEBI:58189"/>
        <dbReference type="ChEBI" id="CHEBI:58502"/>
        <dbReference type="EC" id="2.7.1.156"/>
    </reaction>
</comment>
<comment type="pathway">
    <text evidence="5">Cofactor biosynthesis; adenosylcobalamin biosynthesis; adenosylcobalamin from cob(II)yrinate a,c-diamide: step 6/7.</text>
</comment>
<feature type="binding site" evidence="19">
    <location>
        <position position="94"/>
    </location>
    <ligand>
        <name>GTP</name>
        <dbReference type="ChEBI" id="CHEBI:37565"/>
    </ligand>
</feature>
<dbReference type="SUPFAM" id="SSF52540">
    <property type="entry name" value="P-loop containing nucleoside triphosphate hydrolases"/>
    <property type="match status" value="1"/>
</dbReference>
<keyword evidence="10" id="KW-0169">Cobalamin biosynthesis</keyword>
<keyword evidence="15 19" id="KW-0342">GTP-binding</keyword>
<comment type="caution">
    <text evidence="20">The sequence shown here is derived from an EMBL/GenBank/DDBJ whole genome shotgun (WGS) entry which is preliminary data.</text>
</comment>
<keyword evidence="12 19" id="KW-0547">Nucleotide-binding</keyword>
<dbReference type="GO" id="GO:0043752">
    <property type="term" value="F:adenosylcobinamide kinase activity"/>
    <property type="evidence" value="ECO:0007669"/>
    <property type="project" value="UniProtKB-EC"/>
</dbReference>
<dbReference type="CDD" id="cd00544">
    <property type="entry name" value="CobU"/>
    <property type="match status" value="1"/>
</dbReference>
<dbReference type="InterPro" id="IPR003203">
    <property type="entry name" value="CobU/CobP"/>
</dbReference>
<evidence type="ECO:0000256" key="16">
    <source>
        <dbReference type="ARBA" id="ARBA00029570"/>
    </source>
</evidence>
<keyword evidence="21" id="KW-1185">Reference proteome</keyword>
<dbReference type="GO" id="GO:0005524">
    <property type="term" value="F:ATP binding"/>
    <property type="evidence" value="ECO:0007669"/>
    <property type="project" value="UniProtKB-KW"/>
</dbReference>
<evidence type="ECO:0000256" key="4">
    <source>
        <dbReference type="ARBA" id="ARBA00003889"/>
    </source>
</evidence>
<dbReference type="Proteomes" id="UP001057291">
    <property type="component" value="Unassembled WGS sequence"/>
</dbReference>
<keyword evidence="11" id="KW-0808">Transferase</keyword>
<evidence type="ECO:0000256" key="9">
    <source>
        <dbReference type="ARBA" id="ARBA00012523"/>
    </source>
</evidence>
<comment type="function">
    <text evidence="4">Catalyzes ATP-dependent phosphorylation of adenosylcobinamide and addition of GMP to adenosylcobinamide phosphate.</text>
</comment>
<evidence type="ECO:0000256" key="11">
    <source>
        <dbReference type="ARBA" id="ARBA00022679"/>
    </source>
</evidence>
<evidence type="ECO:0000313" key="20">
    <source>
        <dbReference type="EMBL" id="GIM47388.1"/>
    </source>
</evidence>
<reference evidence="20" key="1">
    <citation type="journal article" date="2023" name="Int. J. Syst. Evol. Microbiol.">
        <title>Collibacillus ludicampi gen. nov., sp. nov., a new soil bacterium of the family Alicyclobacillaceae.</title>
        <authorList>
            <person name="Jojima T."/>
            <person name="Ioku Y."/>
            <person name="Fukuta Y."/>
            <person name="Shirasaka N."/>
            <person name="Matsumura Y."/>
            <person name="Mori M."/>
        </authorList>
    </citation>
    <scope>NUCLEOTIDE SEQUENCE</scope>
    <source>
        <strain evidence="20">TP075</strain>
    </source>
</reference>
<sequence length="195" mass="21920">MMTSFYHAHLTLVIGGTRSGKSRFAETLCSRLQEQTGLAVTYLATAPELDEEMKARIHIHRERRPGHWITVEETSRVAETIRSHPNVQGILLIDCLTLLVGNWLYEEQTVGQESSLEERIQKRADDLLAACQEYPHPVVIVSSEVGLGIVPASKEVRDYRDALGLMNQRVARCADAVYAVISGIPIDLKQWEVRL</sequence>
<evidence type="ECO:0000256" key="3">
    <source>
        <dbReference type="ARBA" id="ARBA00001522"/>
    </source>
</evidence>
<evidence type="ECO:0000256" key="17">
    <source>
        <dbReference type="ARBA" id="ARBA00030571"/>
    </source>
</evidence>
<evidence type="ECO:0000256" key="12">
    <source>
        <dbReference type="ARBA" id="ARBA00022741"/>
    </source>
</evidence>
<evidence type="ECO:0000256" key="19">
    <source>
        <dbReference type="PIRSR" id="PIRSR006135-2"/>
    </source>
</evidence>
<evidence type="ECO:0000256" key="1">
    <source>
        <dbReference type="ARBA" id="ARBA00000312"/>
    </source>
</evidence>
<accession>A0AAV4LI42</accession>
<dbReference type="PANTHER" id="PTHR34848">
    <property type="match status" value="1"/>
</dbReference>
<proteinExistence type="inferred from homology"/>
<comment type="pathway">
    <text evidence="6">Cofactor biosynthesis; adenosylcobalamin biosynthesis; adenosylcobalamin from cob(II)yrinate a,c-diamide: step 5/7.</text>
</comment>
<feature type="binding site" evidence="19">
    <location>
        <begin position="15"/>
        <end position="22"/>
    </location>
    <ligand>
        <name>GTP</name>
        <dbReference type="ChEBI" id="CHEBI:37565"/>
    </ligand>
</feature>
<evidence type="ECO:0000256" key="8">
    <source>
        <dbReference type="ARBA" id="ARBA00012016"/>
    </source>
</evidence>
<dbReference type="GO" id="GO:0008820">
    <property type="term" value="F:cobinamide phosphate guanylyltransferase activity"/>
    <property type="evidence" value="ECO:0007669"/>
    <property type="project" value="UniProtKB-EC"/>
</dbReference>
<evidence type="ECO:0000256" key="6">
    <source>
        <dbReference type="ARBA" id="ARBA00005159"/>
    </source>
</evidence>
<feature type="binding site" evidence="19">
    <location>
        <begin position="44"/>
        <end position="46"/>
    </location>
    <ligand>
        <name>GTP</name>
        <dbReference type="ChEBI" id="CHEBI:37565"/>
    </ligand>
</feature>
<feature type="binding site" evidence="19">
    <location>
        <begin position="61"/>
        <end position="64"/>
    </location>
    <ligand>
        <name>GTP</name>
        <dbReference type="ChEBI" id="CHEBI:37565"/>
    </ligand>
</feature>
<dbReference type="EC" id="2.7.7.62" evidence="9"/>
<dbReference type="Gene3D" id="3.40.50.300">
    <property type="entry name" value="P-loop containing nucleotide triphosphate hydrolases"/>
    <property type="match status" value="1"/>
</dbReference>
<comment type="similarity">
    <text evidence="7">Belongs to the CobU/CobP family.</text>
</comment>
<comment type="catalytic activity">
    <reaction evidence="2">
        <text>adenosylcob(III)inamide phosphate + GTP + H(+) = adenosylcob(III)inamide-GDP + diphosphate</text>
        <dbReference type="Rhea" id="RHEA:22712"/>
        <dbReference type="ChEBI" id="CHEBI:15378"/>
        <dbReference type="ChEBI" id="CHEBI:33019"/>
        <dbReference type="ChEBI" id="CHEBI:37565"/>
        <dbReference type="ChEBI" id="CHEBI:58502"/>
        <dbReference type="ChEBI" id="CHEBI:60487"/>
        <dbReference type="EC" id="2.7.7.62"/>
    </reaction>
</comment>
<evidence type="ECO:0000256" key="2">
    <source>
        <dbReference type="ARBA" id="ARBA00000711"/>
    </source>
</evidence>
<comment type="catalytic activity">
    <reaction evidence="1">
        <text>adenosylcob(III)inamide + ATP = adenosylcob(III)inamide phosphate + ADP + H(+)</text>
        <dbReference type="Rhea" id="RHEA:15769"/>
        <dbReference type="ChEBI" id="CHEBI:2480"/>
        <dbReference type="ChEBI" id="CHEBI:15378"/>
        <dbReference type="ChEBI" id="CHEBI:30616"/>
        <dbReference type="ChEBI" id="CHEBI:58502"/>
        <dbReference type="ChEBI" id="CHEBI:456216"/>
        <dbReference type="EC" id="2.7.1.156"/>
    </reaction>
</comment>
<dbReference type="PIRSF" id="PIRSF006135">
    <property type="entry name" value="CobU"/>
    <property type="match status" value="1"/>
</dbReference>
<dbReference type="GO" id="GO:0009236">
    <property type="term" value="P:cobalamin biosynthetic process"/>
    <property type="evidence" value="ECO:0007669"/>
    <property type="project" value="UniProtKB-KW"/>
</dbReference>
<dbReference type="Pfam" id="PF02283">
    <property type="entry name" value="CobU"/>
    <property type="match status" value="1"/>
</dbReference>
<gene>
    <name evidence="20" type="primary">cobU</name>
    <name evidence="20" type="ORF">DNHGIG_29370</name>
</gene>
<evidence type="ECO:0000256" key="13">
    <source>
        <dbReference type="ARBA" id="ARBA00022777"/>
    </source>
</evidence>
<dbReference type="PANTHER" id="PTHR34848:SF1">
    <property type="entry name" value="BIFUNCTIONAL ADENOSYLCOBALAMIN BIOSYNTHESIS PROTEIN COBU"/>
    <property type="match status" value="1"/>
</dbReference>
<evidence type="ECO:0000256" key="5">
    <source>
        <dbReference type="ARBA" id="ARBA00004692"/>
    </source>
</evidence>
<evidence type="ECO:0000313" key="21">
    <source>
        <dbReference type="Proteomes" id="UP001057291"/>
    </source>
</evidence>
<evidence type="ECO:0000256" key="15">
    <source>
        <dbReference type="ARBA" id="ARBA00023134"/>
    </source>
</evidence>
<dbReference type="EC" id="2.7.1.156" evidence="8"/>
<evidence type="ECO:0000256" key="14">
    <source>
        <dbReference type="ARBA" id="ARBA00022840"/>
    </source>
</evidence>
<evidence type="ECO:0000256" key="18">
    <source>
        <dbReference type="PIRSR" id="PIRSR006135-1"/>
    </source>
</evidence>
<protein>
    <recommendedName>
        <fullName evidence="16">Adenosylcobinamide kinase</fullName>
        <ecNumber evidence="8">2.7.1.156</ecNumber>
        <ecNumber evidence="9">2.7.7.62</ecNumber>
    </recommendedName>
    <alternativeName>
        <fullName evidence="17">Adenosylcobinamide-phosphate guanylyltransferase</fullName>
    </alternativeName>
</protein>
<name>A0AAV4LI42_9BACL</name>
<evidence type="ECO:0000256" key="7">
    <source>
        <dbReference type="ARBA" id="ARBA00007490"/>
    </source>
</evidence>
<dbReference type="EMBL" id="BOQE01000001">
    <property type="protein sequence ID" value="GIM47388.1"/>
    <property type="molecule type" value="Genomic_DNA"/>
</dbReference>
<dbReference type="AlphaFoldDB" id="A0AAV4LI42"/>
<dbReference type="GO" id="GO:0005525">
    <property type="term" value="F:GTP binding"/>
    <property type="evidence" value="ECO:0007669"/>
    <property type="project" value="UniProtKB-KW"/>
</dbReference>
<feature type="binding site" evidence="19">
    <location>
        <position position="72"/>
    </location>
    <ligand>
        <name>GTP</name>
        <dbReference type="ChEBI" id="CHEBI:37565"/>
    </ligand>
</feature>